<dbReference type="GeneID" id="64408469"/>
<organism evidence="1 2">
    <name type="scientific">Arachnia propionica</name>
    <dbReference type="NCBI Taxonomy" id="1750"/>
    <lineage>
        <taxon>Bacteria</taxon>
        <taxon>Bacillati</taxon>
        <taxon>Actinomycetota</taxon>
        <taxon>Actinomycetes</taxon>
        <taxon>Propionibacteriales</taxon>
        <taxon>Propionibacteriaceae</taxon>
        <taxon>Arachnia</taxon>
    </lineage>
</organism>
<protein>
    <submittedName>
        <fullName evidence="1">Uncharacterized protein</fullName>
    </submittedName>
</protein>
<dbReference type="Proteomes" id="UP000273044">
    <property type="component" value="Chromosome"/>
</dbReference>
<reference evidence="1 2" key="1">
    <citation type="submission" date="2018-12" db="EMBL/GenBank/DDBJ databases">
        <authorList>
            <consortium name="Pathogen Informatics"/>
        </authorList>
    </citation>
    <scope>NUCLEOTIDE SEQUENCE [LARGE SCALE GENOMIC DNA]</scope>
    <source>
        <strain evidence="1 2">NCTC12967</strain>
    </source>
</reference>
<keyword evidence="2" id="KW-1185">Reference proteome</keyword>
<name>A0A448N2S0_9ACTN</name>
<evidence type="ECO:0000313" key="2">
    <source>
        <dbReference type="Proteomes" id="UP000273044"/>
    </source>
</evidence>
<evidence type="ECO:0000313" key="1">
    <source>
        <dbReference type="EMBL" id="VEH71741.1"/>
    </source>
</evidence>
<gene>
    <name evidence="1" type="ORF">NCTC12967_03069</name>
</gene>
<dbReference type="AlphaFoldDB" id="A0A448N2S0"/>
<sequence>MKITGIVAAVVLLVIAGWLGMVLGGLGKPSADASPAWALKLPTQIGSFANDGVKESAAPSGAGTILRSNYSDGNSQFMLLLQRPAPELNSYLTSSGITNITSVHDASCGIYDKEQMPVCARVIEKTVIMVMGFSGQNNETLADLIESAYNTVKKQQ</sequence>
<dbReference type="EMBL" id="LR134406">
    <property type="protein sequence ID" value="VEH71741.1"/>
    <property type="molecule type" value="Genomic_DNA"/>
</dbReference>
<accession>A0A448N2S0</accession>
<dbReference type="RefSeq" id="WP_061788069.1">
    <property type="nucleotide sequence ID" value="NZ_CAURRE010000055.1"/>
</dbReference>
<proteinExistence type="predicted"/>